<keyword evidence="2" id="KW-0732">Signal</keyword>
<evidence type="ECO:0008006" key="5">
    <source>
        <dbReference type="Google" id="ProtNLM"/>
    </source>
</evidence>
<dbReference type="RefSeq" id="XP_025356457.1">
    <property type="nucleotide sequence ID" value="XM_025497758.1"/>
</dbReference>
<dbReference type="InParanoid" id="A0A316VKU7"/>
<feature type="chain" id="PRO_5016404498" description="BZIP domain-containing protein" evidence="2">
    <location>
        <begin position="26"/>
        <end position="171"/>
    </location>
</feature>
<protein>
    <recommendedName>
        <fullName evidence="5">BZIP domain-containing protein</fullName>
    </recommendedName>
</protein>
<evidence type="ECO:0000256" key="1">
    <source>
        <dbReference type="SAM" id="MobiDB-lite"/>
    </source>
</evidence>
<accession>A0A316VKU7</accession>
<name>A0A316VKU7_9BASI</name>
<feature type="compositionally biased region" description="Basic and acidic residues" evidence="1">
    <location>
        <begin position="80"/>
        <end position="91"/>
    </location>
</feature>
<evidence type="ECO:0000313" key="3">
    <source>
        <dbReference type="EMBL" id="PWN36155.1"/>
    </source>
</evidence>
<proteinExistence type="predicted"/>
<feature type="compositionally biased region" description="Basic residues" evidence="1">
    <location>
        <begin position="146"/>
        <end position="161"/>
    </location>
</feature>
<feature type="region of interest" description="Disordered" evidence="1">
    <location>
        <begin position="65"/>
        <end position="171"/>
    </location>
</feature>
<dbReference type="GeneID" id="37019539"/>
<organism evidence="3 4">
    <name type="scientific">Meira miltonrushii</name>
    <dbReference type="NCBI Taxonomy" id="1280837"/>
    <lineage>
        <taxon>Eukaryota</taxon>
        <taxon>Fungi</taxon>
        <taxon>Dikarya</taxon>
        <taxon>Basidiomycota</taxon>
        <taxon>Ustilaginomycotina</taxon>
        <taxon>Exobasidiomycetes</taxon>
        <taxon>Exobasidiales</taxon>
        <taxon>Brachybasidiaceae</taxon>
        <taxon>Meira</taxon>
    </lineage>
</organism>
<evidence type="ECO:0000256" key="2">
    <source>
        <dbReference type="SAM" id="SignalP"/>
    </source>
</evidence>
<evidence type="ECO:0000313" key="4">
    <source>
        <dbReference type="Proteomes" id="UP000245771"/>
    </source>
</evidence>
<feature type="signal peptide" evidence="2">
    <location>
        <begin position="1"/>
        <end position="25"/>
    </location>
</feature>
<keyword evidence="4" id="KW-1185">Reference proteome</keyword>
<reference evidence="3 4" key="1">
    <citation type="journal article" date="2018" name="Mol. Biol. Evol.">
        <title>Broad Genomic Sampling Reveals a Smut Pathogenic Ancestry of the Fungal Clade Ustilaginomycotina.</title>
        <authorList>
            <person name="Kijpornyongpan T."/>
            <person name="Mondo S.J."/>
            <person name="Barry K."/>
            <person name="Sandor L."/>
            <person name="Lee J."/>
            <person name="Lipzen A."/>
            <person name="Pangilinan J."/>
            <person name="LaButti K."/>
            <person name="Hainaut M."/>
            <person name="Henrissat B."/>
            <person name="Grigoriev I.V."/>
            <person name="Spatafora J.W."/>
            <person name="Aime M.C."/>
        </authorList>
    </citation>
    <scope>NUCLEOTIDE SEQUENCE [LARGE SCALE GENOMIC DNA]</scope>
    <source>
        <strain evidence="3 4">MCA 3882</strain>
    </source>
</reference>
<feature type="compositionally biased region" description="Basic and acidic residues" evidence="1">
    <location>
        <begin position="136"/>
        <end position="145"/>
    </location>
</feature>
<sequence>MFFVQPQLILCFPLYLLLGIRPLLCATNEDNSLDLELRLAPPRTDKSSKEATQIADQSLKQLQGHFQTLDRGMKRKGGRPRLDLTEEERTERKKKRIQVKNRKYRESVNQNPELREKHLKRKREHQAKAIKIQMQDPKRSAEIRERRRRNKRAYIARKKLKKLNEKSNLQE</sequence>
<dbReference type="Proteomes" id="UP000245771">
    <property type="component" value="Unassembled WGS sequence"/>
</dbReference>
<gene>
    <name evidence="3" type="ORF">FA14DRAFT_155556</name>
</gene>
<dbReference type="EMBL" id="KZ819603">
    <property type="protein sequence ID" value="PWN36155.1"/>
    <property type="molecule type" value="Genomic_DNA"/>
</dbReference>
<feature type="compositionally biased region" description="Basic residues" evidence="1">
    <location>
        <begin position="92"/>
        <end position="103"/>
    </location>
</feature>
<dbReference type="AlphaFoldDB" id="A0A316VKU7"/>